<evidence type="ECO:0000313" key="2">
    <source>
        <dbReference type="Proteomes" id="UP000663882"/>
    </source>
</evidence>
<protein>
    <submittedName>
        <fullName evidence="1">Uncharacterized protein</fullName>
    </submittedName>
</protein>
<comment type="caution">
    <text evidence="1">The sequence shown here is derived from an EMBL/GenBank/DDBJ whole genome shotgun (WGS) entry which is preliminary data.</text>
</comment>
<dbReference type="Proteomes" id="UP000663882">
    <property type="component" value="Unassembled WGS sequence"/>
</dbReference>
<name>A0A813TAE3_9BILA</name>
<organism evidence="1 2">
    <name type="scientific">Rotaria sordida</name>
    <dbReference type="NCBI Taxonomy" id="392033"/>
    <lineage>
        <taxon>Eukaryota</taxon>
        <taxon>Metazoa</taxon>
        <taxon>Spiralia</taxon>
        <taxon>Gnathifera</taxon>
        <taxon>Rotifera</taxon>
        <taxon>Eurotatoria</taxon>
        <taxon>Bdelloidea</taxon>
        <taxon>Philodinida</taxon>
        <taxon>Philodinidae</taxon>
        <taxon>Rotaria</taxon>
    </lineage>
</organism>
<proteinExistence type="predicted"/>
<dbReference type="EMBL" id="CAJNOO010000111">
    <property type="protein sequence ID" value="CAF0808730.1"/>
    <property type="molecule type" value="Genomic_DNA"/>
</dbReference>
<sequence>MRRRPNNKDQISLSSKTNYINENNTNNLYQKRLRSWNRTLTRLKSNHTSVTSLIMNNDVRPPYKSTIYTYPINLTNNRSNILSHTVLSESLTTESAFYCPSISYTSIQTTGDLNNNHVTTLNIQNKKRQHSTLSSENLSSQLSQIKTFDILPDPNYEKHININQSSINNNLQLTHYQSPTKRSRLSIDDSIITNHHSLNSPIFIDDDTTIDINQQLDQQESLSLSMNNDMLITNSNSMETAVKMIQPIVDIIFNAFEDQLKNIQTKTIESSISNYSSISSLEKISPHHFYPSIMIPHVSLKLSNRPIILHAVNINIQLTTKQYTTNTIVNENHHLQSISLTELKQKLISYILSNNLISNHKTNNNYQRKRLKLKRILQLAVFGVSVLCGYLLL</sequence>
<reference evidence="1" key="1">
    <citation type="submission" date="2021-02" db="EMBL/GenBank/DDBJ databases">
        <authorList>
            <person name="Nowell W R."/>
        </authorList>
    </citation>
    <scope>NUCLEOTIDE SEQUENCE</scope>
</reference>
<gene>
    <name evidence="1" type="ORF">RFH988_LOCUS4314</name>
</gene>
<dbReference type="OrthoDB" id="10010394at2759"/>
<dbReference type="AlphaFoldDB" id="A0A813TAE3"/>
<evidence type="ECO:0000313" key="1">
    <source>
        <dbReference type="EMBL" id="CAF0808730.1"/>
    </source>
</evidence>
<accession>A0A813TAE3</accession>